<evidence type="ECO:0000256" key="4">
    <source>
        <dbReference type="ARBA" id="ARBA00022806"/>
    </source>
</evidence>
<feature type="domain" description="UvrD-like helicase ATP-binding" evidence="14">
    <location>
        <begin position="57"/>
        <end position="373"/>
    </location>
</feature>
<dbReference type="Pfam" id="PF00580">
    <property type="entry name" value="UvrD-helicase"/>
    <property type="match status" value="1"/>
</dbReference>
<evidence type="ECO:0000256" key="10">
    <source>
        <dbReference type="ARBA" id="ARBA00034808"/>
    </source>
</evidence>
<gene>
    <name evidence="16" type="ORF">SAMN06297129_2901</name>
</gene>
<accession>A0A285J3J7</accession>
<protein>
    <recommendedName>
        <fullName evidence="10">DNA 3'-5' helicase</fullName>
        <ecNumber evidence="10">5.6.2.4</ecNumber>
    </recommendedName>
    <alternativeName>
        <fullName evidence="11">DNA 3'-5' helicase II</fullName>
    </alternativeName>
</protein>
<dbReference type="PANTHER" id="PTHR11070">
    <property type="entry name" value="UVRD / RECB / PCRA DNA HELICASE FAMILY MEMBER"/>
    <property type="match status" value="1"/>
</dbReference>
<dbReference type="GO" id="GO:0000725">
    <property type="term" value="P:recombinational repair"/>
    <property type="evidence" value="ECO:0007669"/>
    <property type="project" value="TreeGrafter"/>
</dbReference>
<name>A0A285J3J7_9RHOB</name>
<dbReference type="CDD" id="cd18807">
    <property type="entry name" value="SF1_C_UvrD"/>
    <property type="match status" value="1"/>
</dbReference>
<comment type="catalytic activity">
    <reaction evidence="12">
        <text>ATP + H2O = ADP + phosphate + H(+)</text>
        <dbReference type="Rhea" id="RHEA:13065"/>
        <dbReference type="ChEBI" id="CHEBI:15377"/>
        <dbReference type="ChEBI" id="CHEBI:15378"/>
        <dbReference type="ChEBI" id="CHEBI:30616"/>
        <dbReference type="ChEBI" id="CHEBI:43474"/>
        <dbReference type="ChEBI" id="CHEBI:456216"/>
        <dbReference type="EC" id="5.6.2.4"/>
    </reaction>
</comment>
<dbReference type="GO" id="GO:0033202">
    <property type="term" value="C:DNA helicase complex"/>
    <property type="evidence" value="ECO:0007669"/>
    <property type="project" value="TreeGrafter"/>
</dbReference>
<dbReference type="GO" id="GO:0009314">
    <property type="term" value="P:response to radiation"/>
    <property type="evidence" value="ECO:0007669"/>
    <property type="project" value="UniProtKB-ARBA"/>
</dbReference>
<evidence type="ECO:0000256" key="5">
    <source>
        <dbReference type="ARBA" id="ARBA00022840"/>
    </source>
</evidence>
<evidence type="ECO:0000256" key="13">
    <source>
        <dbReference type="PROSITE-ProRule" id="PRU00560"/>
    </source>
</evidence>
<feature type="binding site" evidence="13">
    <location>
        <begin position="78"/>
        <end position="85"/>
    </location>
    <ligand>
        <name>ATP</name>
        <dbReference type="ChEBI" id="CHEBI:30616"/>
    </ligand>
</feature>
<dbReference type="Gene3D" id="1.10.10.160">
    <property type="match status" value="1"/>
</dbReference>
<dbReference type="GO" id="GO:0043138">
    <property type="term" value="F:3'-5' DNA helicase activity"/>
    <property type="evidence" value="ECO:0007669"/>
    <property type="project" value="UniProtKB-EC"/>
</dbReference>
<dbReference type="GO" id="GO:0003677">
    <property type="term" value="F:DNA binding"/>
    <property type="evidence" value="ECO:0007669"/>
    <property type="project" value="UniProtKB-KW"/>
</dbReference>
<dbReference type="InterPro" id="IPR027417">
    <property type="entry name" value="P-loop_NTPase"/>
</dbReference>
<dbReference type="InterPro" id="IPR014017">
    <property type="entry name" value="DNA_helicase_UvrD-like_C"/>
</dbReference>
<dbReference type="PROSITE" id="PS51217">
    <property type="entry name" value="UVRD_HELICASE_CTER"/>
    <property type="match status" value="1"/>
</dbReference>
<dbReference type="CDD" id="cd17932">
    <property type="entry name" value="DEXQc_UvrD"/>
    <property type="match status" value="1"/>
</dbReference>
<evidence type="ECO:0000259" key="14">
    <source>
        <dbReference type="PROSITE" id="PS51198"/>
    </source>
</evidence>
<keyword evidence="6" id="KW-0238">DNA-binding</keyword>
<evidence type="ECO:0000256" key="1">
    <source>
        <dbReference type="ARBA" id="ARBA00009922"/>
    </source>
</evidence>
<dbReference type="GO" id="GO:0016887">
    <property type="term" value="F:ATP hydrolysis activity"/>
    <property type="evidence" value="ECO:0007669"/>
    <property type="project" value="RHEA"/>
</dbReference>
<evidence type="ECO:0000256" key="12">
    <source>
        <dbReference type="ARBA" id="ARBA00048988"/>
    </source>
</evidence>
<evidence type="ECO:0000313" key="17">
    <source>
        <dbReference type="Proteomes" id="UP000231655"/>
    </source>
</evidence>
<dbReference type="AlphaFoldDB" id="A0A285J3J7"/>
<dbReference type="PANTHER" id="PTHR11070:SF2">
    <property type="entry name" value="ATP-DEPENDENT DNA HELICASE SRS2"/>
    <property type="match status" value="1"/>
</dbReference>
<dbReference type="FunFam" id="3.40.50.300:FF:001890">
    <property type="entry name" value="DNA helicase"/>
    <property type="match status" value="1"/>
</dbReference>
<dbReference type="PROSITE" id="PS51198">
    <property type="entry name" value="UVRD_HELICASE_ATP_BIND"/>
    <property type="match status" value="1"/>
</dbReference>
<dbReference type="InterPro" id="IPR014016">
    <property type="entry name" value="UvrD-like_ATP-bd"/>
</dbReference>
<reference evidence="16 17" key="1">
    <citation type="submission" date="2017-09" db="EMBL/GenBank/DDBJ databases">
        <authorList>
            <person name="Ehlers B."/>
            <person name="Leendertz F.H."/>
        </authorList>
    </citation>
    <scope>NUCLEOTIDE SEQUENCE [LARGE SCALE GENOMIC DNA]</scope>
    <source>
        <strain evidence="16 17">CGMCC 1.12662</strain>
    </source>
</reference>
<dbReference type="GO" id="GO:0005829">
    <property type="term" value="C:cytosol"/>
    <property type="evidence" value="ECO:0007669"/>
    <property type="project" value="TreeGrafter"/>
</dbReference>
<evidence type="ECO:0000256" key="6">
    <source>
        <dbReference type="ARBA" id="ARBA00023125"/>
    </source>
</evidence>
<comment type="similarity">
    <text evidence="1">Belongs to the helicase family. UvrD subfamily.</text>
</comment>
<keyword evidence="7" id="KW-0413">Isomerase</keyword>
<dbReference type="GO" id="GO:0005524">
    <property type="term" value="F:ATP binding"/>
    <property type="evidence" value="ECO:0007669"/>
    <property type="project" value="UniProtKB-UniRule"/>
</dbReference>
<dbReference type="Pfam" id="PF21196">
    <property type="entry name" value="PcrA_UvrD_tudor"/>
    <property type="match status" value="1"/>
</dbReference>
<evidence type="ECO:0000256" key="9">
    <source>
        <dbReference type="ARBA" id="ARBA00034617"/>
    </source>
</evidence>
<dbReference type="Proteomes" id="UP000231655">
    <property type="component" value="Unassembled WGS sequence"/>
</dbReference>
<dbReference type="EC" id="5.6.2.4" evidence="10"/>
<organism evidence="16 17">
    <name type="scientific">Pseudooceanicola antarcticus</name>
    <dbReference type="NCBI Taxonomy" id="1247613"/>
    <lineage>
        <taxon>Bacteria</taxon>
        <taxon>Pseudomonadati</taxon>
        <taxon>Pseudomonadota</taxon>
        <taxon>Alphaproteobacteria</taxon>
        <taxon>Rhodobacterales</taxon>
        <taxon>Paracoccaceae</taxon>
        <taxon>Pseudooceanicola</taxon>
    </lineage>
</organism>
<keyword evidence="4 13" id="KW-0347">Helicase</keyword>
<dbReference type="InterPro" id="IPR013986">
    <property type="entry name" value="DExx_box_DNA_helicase_dom_sf"/>
</dbReference>
<dbReference type="FunFam" id="1.10.10.160:FF:000001">
    <property type="entry name" value="ATP-dependent DNA helicase"/>
    <property type="match status" value="1"/>
</dbReference>
<comment type="catalytic activity">
    <reaction evidence="9">
        <text>Couples ATP hydrolysis with the unwinding of duplex DNA by translocating in the 3'-5' direction.</text>
        <dbReference type="EC" id="5.6.2.4"/>
    </reaction>
</comment>
<evidence type="ECO:0000256" key="8">
    <source>
        <dbReference type="ARBA" id="ARBA00025289"/>
    </source>
</evidence>
<keyword evidence="2 13" id="KW-0547">Nucleotide-binding</keyword>
<dbReference type="InterPro" id="IPR000212">
    <property type="entry name" value="DNA_helicase_UvrD/REP"/>
</dbReference>
<comment type="function">
    <text evidence="8">Has both ATPase and helicase activities. Unwinds DNA duplexes with 3' to 5' polarity with respect to the bound strand and initiates unwinding most effectively when a single-stranded region is present. Involved in the post-incision events of nucleotide excision repair and methyl-directed mismatch repair.</text>
</comment>
<evidence type="ECO:0000256" key="3">
    <source>
        <dbReference type="ARBA" id="ARBA00022801"/>
    </source>
</evidence>
<sequence>MGGTEWERLFPSPRDFAILGGMSSFSEDDAFEAASKPARTPLSQRAMQASRPTTYLDDLNPAQREAVEALDGPVLMLAGAGTGKTKALMARVAHLISTGRARPNEILAVTFTNKAAKEMKDRLAVTPFDIKAPIPWMGTFHSICVKLLRRHAELVTLKEISARELKSHPNAILEDLGVNVERARSTSQDGPHLKSNFTILDTDDQIRLLKQVIAAANIDEKRWPARQLAGLIDHWKNRCWTPGKVPASEASAFNSMGTELYEQYQQRLMELNAVDFGDLILHMVTIFQAHPDVLEQYQRWFKYILVDEYQDTNVAQYMWLRLLAGGHKNICCVGDDDQSIYGWRGAEVGNILRFEKDFPGAKTVRLEQNYRSTPHILAAASSVISGNENRLGKTLWTDKPDGEKLRLIGHWDGDEEARWIGDEIEALEKGTRGLRPYSPDDMAILVRASHQMRAFEDRFLTIGLPYRVIGGPRFYERLEIRDAMAYFRLVTSPADDLAFERIVNQPKRGLGDKAQQKIQMTARANGTSLLDGARILLQDQGLTGKGAAQLSLFVDQIDRWHEVARLHYSAAALADEDDVILDEDRPLAPFGHIELAEQILDESGYTEMWQNDKNPDSPGRLENLKELVKALENFENLQGFLEHVSLIMDNESDDAEAKVSIMTLHAAKGLEFPVVFLPGWEDGLFPSQRSMDESGLKGLEEERRLAYVGITRAEEICTISFAGNRRVFGQWQSQLPSRFIDELSEEDVEVLTPPGLYGGGFGAASGGSVQSGMEKRMTEANVYNSPGWKRMQARASDRPVSQPRETRGSVIDMTATSSHTVGERVFHQKFGYGEIVGVEGDKLEISFDKAGVKKVVAKFVTNPDDVPF</sequence>
<evidence type="ECO:0000259" key="15">
    <source>
        <dbReference type="PROSITE" id="PS51217"/>
    </source>
</evidence>
<evidence type="ECO:0000256" key="11">
    <source>
        <dbReference type="ARBA" id="ARBA00034923"/>
    </source>
</evidence>
<dbReference type="EMBL" id="OBEA01000005">
    <property type="protein sequence ID" value="SNY54762.1"/>
    <property type="molecule type" value="Genomic_DNA"/>
</dbReference>
<evidence type="ECO:0000313" key="16">
    <source>
        <dbReference type="EMBL" id="SNY54762.1"/>
    </source>
</evidence>
<dbReference type="Gene3D" id="1.10.486.10">
    <property type="entry name" value="PCRA, domain 4"/>
    <property type="match status" value="1"/>
</dbReference>
<keyword evidence="5 13" id="KW-0067">ATP-binding</keyword>
<feature type="domain" description="UvrD-like helicase C-terminal" evidence="15">
    <location>
        <begin position="374"/>
        <end position="669"/>
    </location>
</feature>
<evidence type="ECO:0000256" key="7">
    <source>
        <dbReference type="ARBA" id="ARBA00023235"/>
    </source>
</evidence>
<evidence type="ECO:0000256" key="2">
    <source>
        <dbReference type="ARBA" id="ARBA00022741"/>
    </source>
</evidence>
<keyword evidence="3 13" id="KW-0378">Hydrolase</keyword>
<dbReference type="Pfam" id="PF13361">
    <property type="entry name" value="UvrD_C"/>
    <property type="match status" value="2"/>
</dbReference>
<proteinExistence type="inferred from homology"/>
<dbReference type="SUPFAM" id="SSF52540">
    <property type="entry name" value="P-loop containing nucleoside triphosphate hydrolases"/>
    <property type="match status" value="1"/>
</dbReference>
<dbReference type="Gene3D" id="3.40.50.300">
    <property type="entry name" value="P-loop containing nucleotide triphosphate hydrolases"/>
    <property type="match status" value="3"/>
</dbReference>